<protein>
    <recommendedName>
        <fullName evidence="4">ABC-2 family transporter protein</fullName>
    </recommendedName>
</protein>
<accession>A0A1H8K5P5</accession>
<feature type="transmembrane region" description="Helical" evidence="1">
    <location>
        <begin position="171"/>
        <end position="187"/>
    </location>
</feature>
<gene>
    <name evidence="2" type="ORF">SAMN04488134_102183</name>
</gene>
<dbReference type="STRING" id="872970.SAMN04488134_102183"/>
<dbReference type="Proteomes" id="UP000199300">
    <property type="component" value="Unassembled WGS sequence"/>
</dbReference>
<evidence type="ECO:0000313" key="2">
    <source>
        <dbReference type="EMBL" id="SEN88264.1"/>
    </source>
</evidence>
<organism evidence="2 3">
    <name type="scientific">Amphibacillus marinus</name>
    <dbReference type="NCBI Taxonomy" id="872970"/>
    <lineage>
        <taxon>Bacteria</taxon>
        <taxon>Bacillati</taxon>
        <taxon>Bacillota</taxon>
        <taxon>Bacilli</taxon>
        <taxon>Bacillales</taxon>
        <taxon>Bacillaceae</taxon>
        <taxon>Amphibacillus</taxon>
    </lineage>
</organism>
<keyword evidence="1" id="KW-0812">Transmembrane</keyword>
<sequence>MSPFVGLLKKDYRIASLTIWLAGALLLLGFLLGFISSNRSGHHTFMMLTLFSSTFFLVFFMPAMMLILLRKEARTQLWLYSPRSSFSLFASKLIVMLSYQAIFQLIVFGYGLLTIQLFDPYILSDLHTETAVRIVIFVYFLFLFSGAAHSIIVFFYWSVYHTLYRYIAQKSLRLLVLFSIFCGYIFLESRLLNLSVTQSLIANSRISIIGDQALTNQGDWILQFQVAQVPLFYVGYYLLVVLLLLYISCMLLTRKVEV</sequence>
<dbReference type="OrthoDB" id="2962380at2"/>
<feature type="transmembrane region" description="Helical" evidence="1">
    <location>
        <begin position="47"/>
        <end position="69"/>
    </location>
</feature>
<dbReference type="EMBL" id="FODJ01000002">
    <property type="protein sequence ID" value="SEN88264.1"/>
    <property type="molecule type" value="Genomic_DNA"/>
</dbReference>
<evidence type="ECO:0000256" key="1">
    <source>
        <dbReference type="SAM" id="Phobius"/>
    </source>
</evidence>
<feature type="transmembrane region" description="Helical" evidence="1">
    <location>
        <begin position="133"/>
        <end position="159"/>
    </location>
</feature>
<feature type="transmembrane region" description="Helical" evidence="1">
    <location>
        <begin position="89"/>
        <end position="113"/>
    </location>
</feature>
<dbReference type="AlphaFoldDB" id="A0A1H8K5P5"/>
<name>A0A1H8K5P5_9BACI</name>
<keyword evidence="1" id="KW-0472">Membrane</keyword>
<evidence type="ECO:0008006" key="4">
    <source>
        <dbReference type="Google" id="ProtNLM"/>
    </source>
</evidence>
<keyword evidence="1" id="KW-1133">Transmembrane helix</keyword>
<feature type="transmembrane region" description="Helical" evidence="1">
    <location>
        <begin position="234"/>
        <end position="253"/>
    </location>
</feature>
<dbReference type="RefSeq" id="WP_091495373.1">
    <property type="nucleotide sequence ID" value="NZ_FODJ01000002.1"/>
</dbReference>
<keyword evidence="3" id="KW-1185">Reference proteome</keyword>
<evidence type="ECO:0000313" key="3">
    <source>
        <dbReference type="Proteomes" id="UP000199300"/>
    </source>
</evidence>
<feature type="transmembrane region" description="Helical" evidence="1">
    <location>
        <begin position="12"/>
        <end position="35"/>
    </location>
</feature>
<reference evidence="2 3" key="1">
    <citation type="submission" date="2016-10" db="EMBL/GenBank/DDBJ databases">
        <authorList>
            <person name="de Groot N.N."/>
        </authorList>
    </citation>
    <scope>NUCLEOTIDE SEQUENCE [LARGE SCALE GENOMIC DNA]</scope>
    <source>
        <strain evidence="2 3">CGMCC 1.10434</strain>
    </source>
</reference>
<proteinExistence type="predicted"/>